<protein>
    <submittedName>
        <fullName evidence="3">Methionyl-tRNA formyltransferase</fullName>
    </submittedName>
</protein>
<organism evidence="3 4">
    <name type="scientific">Gillisia mitskevichiae</name>
    <dbReference type="NCBI Taxonomy" id="270921"/>
    <lineage>
        <taxon>Bacteria</taxon>
        <taxon>Pseudomonadati</taxon>
        <taxon>Bacteroidota</taxon>
        <taxon>Flavobacteriia</taxon>
        <taxon>Flavobacteriales</taxon>
        <taxon>Flavobacteriaceae</taxon>
        <taxon>Gillisia</taxon>
    </lineage>
</organism>
<gene>
    <name evidence="3" type="ORF">BC962_2371</name>
</gene>
<evidence type="ECO:0000259" key="2">
    <source>
        <dbReference type="Pfam" id="PF02911"/>
    </source>
</evidence>
<comment type="caution">
    <text evidence="3">The sequence shown here is derived from an EMBL/GenBank/DDBJ whole genome shotgun (WGS) entry which is preliminary data.</text>
</comment>
<evidence type="ECO:0000313" key="3">
    <source>
        <dbReference type="EMBL" id="RKS50600.1"/>
    </source>
</evidence>
<reference evidence="3 4" key="1">
    <citation type="submission" date="2018-10" db="EMBL/GenBank/DDBJ databases">
        <title>Genomic Encyclopedia of Archaeal and Bacterial Type Strains, Phase II (KMG-II): from individual species to whole genera.</title>
        <authorList>
            <person name="Goeker M."/>
        </authorList>
    </citation>
    <scope>NUCLEOTIDE SEQUENCE [LARGE SCALE GENOMIC DNA]</scope>
    <source>
        <strain evidence="3 4">DSM 19839</strain>
    </source>
</reference>
<dbReference type="EMBL" id="RBLG01000003">
    <property type="protein sequence ID" value="RKS50600.1"/>
    <property type="molecule type" value="Genomic_DNA"/>
</dbReference>
<evidence type="ECO:0000259" key="1">
    <source>
        <dbReference type="Pfam" id="PF00551"/>
    </source>
</evidence>
<dbReference type="InterPro" id="IPR002376">
    <property type="entry name" value="Formyl_transf_N"/>
</dbReference>
<dbReference type="RefSeq" id="WP_121346202.1">
    <property type="nucleotide sequence ID" value="NZ_RBLG01000003.1"/>
</dbReference>
<dbReference type="InterPro" id="IPR005793">
    <property type="entry name" value="Formyl_trans_C"/>
</dbReference>
<feature type="domain" description="Formyl transferase C-terminal" evidence="2">
    <location>
        <begin position="193"/>
        <end position="278"/>
    </location>
</feature>
<name>A0A495PL71_9FLAO</name>
<accession>A0A495PL71</accession>
<dbReference type="Gene3D" id="3.40.50.12230">
    <property type="match status" value="1"/>
</dbReference>
<dbReference type="PANTHER" id="PTHR11138:SF5">
    <property type="entry name" value="METHIONYL-TRNA FORMYLTRANSFERASE, MITOCHONDRIAL"/>
    <property type="match status" value="1"/>
</dbReference>
<dbReference type="Pfam" id="PF00551">
    <property type="entry name" value="Formyl_trans_N"/>
    <property type="match status" value="1"/>
</dbReference>
<dbReference type="OrthoDB" id="9802815at2"/>
<dbReference type="SUPFAM" id="SSF53328">
    <property type="entry name" value="Formyltransferase"/>
    <property type="match status" value="1"/>
</dbReference>
<dbReference type="Pfam" id="PF02911">
    <property type="entry name" value="Formyl_trans_C"/>
    <property type="match status" value="1"/>
</dbReference>
<dbReference type="InterPro" id="IPR036477">
    <property type="entry name" value="Formyl_transf_N_sf"/>
</dbReference>
<dbReference type="InterPro" id="IPR011034">
    <property type="entry name" value="Formyl_transferase-like_C_sf"/>
</dbReference>
<dbReference type="AlphaFoldDB" id="A0A495PL71"/>
<proteinExistence type="predicted"/>
<sequence length="291" mass="33560">MALTLYLLNKKGYKVLTALTKTNKYLSNIDLVVGARDKGNEEDYFDEIRVLCNNYNIKYIERGQNLTIQSEHSLAIGWRWLIKDQKNLIVLHDSFLPKYRGFSPTVNMLINGETYIGASAIWANDKMDEGDIIFQKKVNITYPLKIQKAIELIANLYVDIVLYIMNAILEKNILPSLPQMKNDATYSIWRNEDDYYIDWAKEAAEIVRFVDAVGYPYGGAKSKTEDGEIIRIRECEVVHDIISEIPAPGKLLMYDEEYPIILCGKKAVKLLVIEDLNNNPFVFKKFRTQLK</sequence>
<dbReference type="PANTHER" id="PTHR11138">
    <property type="entry name" value="METHIONYL-TRNA FORMYLTRANSFERASE"/>
    <property type="match status" value="1"/>
</dbReference>
<keyword evidence="3" id="KW-0808">Transferase</keyword>
<dbReference type="GO" id="GO:0005829">
    <property type="term" value="C:cytosol"/>
    <property type="evidence" value="ECO:0007669"/>
    <property type="project" value="TreeGrafter"/>
</dbReference>
<dbReference type="GO" id="GO:0004479">
    <property type="term" value="F:methionyl-tRNA formyltransferase activity"/>
    <property type="evidence" value="ECO:0007669"/>
    <property type="project" value="TreeGrafter"/>
</dbReference>
<feature type="domain" description="Formyl transferase N-terminal" evidence="1">
    <location>
        <begin position="83"/>
        <end position="141"/>
    </location>
</feature>
<evidence type="ECO:0000313" key="4">
    <source>
        <dbReference type="Proteomes" id="UP000276282"/>
    </source>
</evidence>
<dbReference type="SUPFAM" id="SSF50486">
    <property type="entry name" value="FMT C-terminal domain-like"/>
    <property type="match status" value="1"/>
</dbReference>
<dbReference type="Proteomes" id="UP000276282">
    <property type="component" value="Unassembled WGS sequence"/>
</dbReference>
<keyword evidence="4" id="KW-1185">Reference proteome</keyword>